<evidence type="ECO:0000313" key="8">
    <source>
        <dbReference type="Proteomes" id="UP001206128"/>
    </source>
</evidence>
<dbReference type="CDD" id="cd17934">
    <property type="entry name" value="DEXXQc_Upf1-like"/>
    <property type="match status" value="1"/>
</dbReference>
<dbReference type="PANTHER" id="PTHR43788:SF8">
    <property type="entry name" value="DNA-BINDING PROTEIN SMUBP-2"/>
    <property type="match status" value="1"/>
</dbReference>
<proteinExistence type="predicted"/>
<dbReference type="InterPro" id="IPR038720">
    <property type="entry name" value="YprB_RNase_H-like_dom"/>
</dbReference>
<dbReference type="EMBL" id="JAMTCK010000002">
    <property type="protein sequence ID" value="MCP2163921.1"/>
    <property type="molecule type" value="Genomic_DNA"/>
</dbReference>
<reference evidence="7" key="1">
    <citation type="submission" date="2022-06" db="EMBL/GenBank/DDBJ databases">
        <title>Genomic Encyclopedia of Archaeal and Bacterial Type Strains, Phase II (KMG-II): from individual species to whole genera.</title>
        <authorList>
            <person name="Goeker M."/>
        </authorList>
    </citation>
    <scope>NUCLEOTIDE SEQUENCE</scope>
    <source>
        <strain evidence="7">DSM 43935</strain>
    </source>
</reference>
<dbReference type="CDD" id="cd18808">
    <property type="entry name" value="SF1_C_Upf1"/>
    <property type="match status" value="1"/>
</dbReference>
<dbReference type="Pfam" id="PF13604">
    <property type="entry name" value="AAA_30"/>
    <property type="match status" value="1"/>
</dbReference>
<dbReference type="InterPro" id="IPR019993">
    <property type="entry name" value="RecB_nuclease_TM0106_put"/>
</dbReference>
<keyword evidence="3" id="KW-0347">Helicase</keyword>
<evidence type="ECO:0000256" key="3">
    <source>
        <dbReference type="ARBA" id="ARBA00022806"/>
    </source>
</evidence>
<name>A0AAE3G909_9PSEU</name>
<evidence type="ECO:0000256" key="1">
    <source>
        <dbReference type="ARBA" id="ARBA00022741"/>
    </source>
</evidence>
<dbReference type="GO" id="GO:0043139">
    <property type="term" value="F:5'-3' DNA helicase activity"/>
    <property type="evidence" value="ECO:0007669"/>
    <property type="project" value="TreeGrafter"/>
</dbReference>
<dbReference type="InterPro" id="IPR050534">
    <property type="entry name" value="Coronavir_polyprotein_1ab"/>
</dbReference>
<dbReference type="NCBIfam" id="TIGR03491">
    <property type="entry name" value="TM0106 family RecB-like putative nuclease"/>
    <property type="match status" value="1"/>
</dbReference>
<dbReference type="InterPro" id="IPR027417">
    <property type="entry name" value="P-loop_NTPase"/>
</dbReference>
<evidence type="ECO:0000256" key="2">
    <source>
        <dbReference type="ARBA" id="ARBA00022801"/>
    </source>
</evidence>
<sequence length="1191" mass="125779">MFVTDEGLVSSTADLVDLVECEHRALLNHASAHGVPGVPGGEPAEQAAAPAATSSTVDQLRAVFGAGVVTVARPGAHPAALRVAAEHTRAALAAGAAVICQPVFFDGEFHATADFLVSTSVDPHTGRPRRSTGHTAVGYEPLTVSPVHRVRPAEVLGLTAVTDALLRSGHRAGPAVHLLVGDAAAGQQNSSAPHSLPAADFLPLVRHLRSRLRQRLAARPTAPPTPSWGEERPACAACRFAAHCASGREAARDLSLVAGIRADQRRKLVAAGLSTIDALAGATAADRPATLSATTFTALRDQAAIQVLQDGTRTEADPTGKVSYEIIDPDVLAGLPAPSAGDVFIALEDDPDALDGAGLVHLFGAVTGERPSALWAHGRGQERAAFQEFVDLLTAGVAADPAAHVYHYTAHPVNTLKRLAALHGTREEAVDDLLRAGVLVDLSSVVRKALRISQRSYSLRHLEPLYRPALRRGPAPGPEAYQEHLAARRAGDDSRADAVLAGIQRDNRDDCLSLHRLVGFLHEIRDEAGIPPLPPPQKSDVDALIEEAAAEQEAQRRAERAARVAALVEPLLAGLPEDPAEASDDERARALLAAAVGYHRRETNPAWWEFFRRVAAPLSDVEDDSNCVVPLAVRVGEWTPPVGRVRTAKREVTVVCDPDRPHPFTTGDQVRLLYPGSPRWTRDARVRAETGAELVLEESAPAGDVDAAAAGGLPVAVLPGGPVRPAPKDEAVAELARTVVEALPDLPAHPGVDLLRRLPPRLRHQRPLPRPAADGEDLVATVISAVDALDGSTLAVQGPPGAGKTYLAARLITHLVASGRTVGVTSTSHKAVENVLTAALAAARQQGMSLPCAKRPKGRPEPDRGWEQPRDNPALARWRAEHELGHVVGGTAWTFANAALRANPVDVLVIDEAGQFALADALAVATCARNLVLLGDPQQLPQVVQGTHPAGADASALGHLLGEAEVIPPHLGYFLDRSRRMHPEVCAPISRLSYAGLLHAHASAARRGVAGLPAGLYVSEVDHHHNTTSSVEEAAAVVAIARSLIGREWTDGTDRRALTEADVLVVAPYNLQVRVVARELAKAGFPDVRVGTVDRFQGQEAPVVVATMTSSATADLPRGLDFLLSRNRLNVALSRAQAVAVLVCSPRLADADIRGIDQMRLVSGLLGLLDDAKPWPLPTAPQHPQPQEPLG</sequence>
<organism evidence="7 8">
    <name type="scientific">Goodfellowiella coeruleoviolacea</name>
    <dbReference type="NCBI Taxonomy" id="334858"/>
    <lineage>
        <taxon>Bacteria</taxon>
        <taxon>Bacillati</taxon>
        <taxon>Actinomycetota</taxon>
        <taxon>Actinomycetes</taxon>
        <taxon>Pseudonocardiales</taxon>
        <taxon>Pseudonocardiaceae</taxon>
        <taxon>Goodfellowiella</taxon>
    </lineage>
</organism>
<dbReference type="PANTHER" id="PTHR43788">
    <property type="entry name" value="DNA2/NAM7 HELICASE FAMILY MEMBER"/>
    <property type="match status" value="1"/>
</dbReference>
<dbReference type="GO" id="GO:0005524">
    <property type="term" value="F:ATP binding"/>
    <property type="evidence" value="ECO:0007669"/>
    <property type="project" value="UniProtKB-KW"/>
</dbReference>
<dbReference type="GO" id="GO:0016787">
    <property type="term" value="F:hydrolase activity"/>
    <property type="evidence" value="ECO:0007669"/>
    <property type="project" value="UniProtKB-KW"/>
</dbReference>
<accession>A0AAE3G909</accession>
<feature type="domain" description="AAA+ ATPase" evidence="6">
    <location>
        <begin position="790"/>
        <end position="971"/>
    </location>
</feature>
<keyword evidence="1" id="KW-0547">Nucleotide-binding</keyword>
<dbReference type="SUPFAM" id="SSF52540">
    <property type="entry name" value="P-loop containing nucleoside triphosphate hydrolases"/>
    <property type="match status" value="1"/>
</dbReference>
<keyword evidence="8" id="KW-1185">Reference proteome</keyword>
<dbReference type="InterPro" id="IPR003593">
    <property type="entry name" value="AAA+_ATPase"/>
</dbReference>
<dbReference type="InterPro" id="IPR047187">
    <property type="entry name" value="SF1_C_Upf1"/>
</dbReference>
<feature type="region of interest" description="Disordered" evidence="5">
    <location>
        <begin position="851"/>
        <end position="870"/>
    </location>
</feature>
<dbReference type="Pfam" id="PF13482">
    <property type="entry name" value="RNase_H_2"/>
    <property type="match status" value="1"/>
</dbReference>
<dbReference type="AlphaFoldDB" id="A0AAE3G909"/>
<dbReference type="SMART" id="SM00382">
    <property type="entry name" value="AAA"/>
    <property type="match status" value="1"/>
</dbReference>
<gene>
    <name evidence="7" type="ORF">LX83_000761</name>
</gene>
<dbReference type="Proteomes" id="UP001206128">
    <property type="component" value="Unassembled WGS sequence"/>
</dbReference>
<evidence type="ECO:0000313" key="7">
    <source>
        <dbReference type="EMBL" id="MCP2163921.1"/>
    </source>
</evidence>
<evidence type="ECO:0000256" key="5">
    <source>
        <dbReference type="SAM" id="MobiDB-lite"/>
    </source>
</evidence>
<evidence type="ECO:0000256" key="4">
    <source>
        <dbReference type="ARBA" id="ARBA00022840"/>
    </source>
</evidence>
<evidence type="ECO:0000259" key="6">
    <source>
        <dbReference type="SMART" id="SM00382"/>
    </source>
</evidence>
<comment type="caution">
    <text evidence="7">The sequence shown here is derived from an EMBL/GenBank/DDBJ whole genome shotgun (WGS) entry which is preliminary data.</text>
</comment>
<keyword evidence="4" id="KW-0067">ATP-binding</keyword>
<protein>
    <recommendedName>
        <fullName evidence="6">AAA+ ATPase domain-containing protein</fullName>
    </recommendedName>
</protein>
<dbReference type="RefSeq" id="WP_253767089.1">
    <property type="nucleotide sequence ID" value="NZ_JAMTCK010000002.1"/>
</dbReference>
<dbReference type="InterPro" id="IPR041679">
    <property type="entry name" value="DNA2/NAM7-like_C"/>
</dbReference>
<dbReference type="Gene3D" id="3.40.50.300">
    <property type="entry name" value="P-loop containing nucleotide triphosphate hydrolases"/>
    <property type="match status" value="2"/>
</dbReference>
<feature type="compositionally biased region" description="Basic and acidic residues" evidence="5">
    <location>
        <begin position="858"/>
        <end position="870"/>
    </location>
</feature>
<dbReference type="Pfam" id="PF13087">
    <property type="entry name" value="AAA_12"/>
    <property type="match status" value="1"/>
</dbReference>
<keyword evidence="2" id="KW-0378">Hydrolase</keyword>